<protein>
    <submittedName>
        <fullName evidence="4">LAETG motif-containing sortase-dependent surface protein</fullName>
    </submittedName>
</protein>
<feature type="transmembrane region" description="Helical" evidence="2">
    <location>
        <begin position="204"/>
        <end position="224"/>
    </location>
</feature>
<dbReference type="RefSeq" id="WP_386425319.1">
    <property type="nucleotide sequence ID" value="NZ_JBHSBB010000002.1"/>
</dbReference>
<feature type="compositionally biased region" description="Low complexity" evidence="1">
    <location>
        <begin position="137"/>
        <end position="196"/>
    </location>
</feature>
<reference evidence="5" key="1">
    <citation type="journal article" date="2019" name="Int. J. Syst. Evol. Microbiol.">
        <title>The Global Catalogue of Microorganisms (GCM) 10K type strain sequencing project: providing services to taxonomists for standard genome sequencing and annotation.</title>
        <authorList>
            <consortium name="The Broad Institute Genomics Platform"/>
            <consortium name="The Broad Institute Genome Sequencing Center for Infectious Disease"/>
            <person name="Wu L."/>
            <person name="Ma J."/>
        </authorList>
    </citation>
    <scope>NUCLEOTIDE SEQUENCE [LARGE SCALE GENOMIC DNA]</scope>
    <source>
        <strain evidence="5">CGMCC 4.7237</strain>
    </source>
</reference>
<evidence type="ECO:0000256" key="3">
    <source>
        <dbReference type="SAM" id="SignalP"/>
    </source>
</evidence>
<feature type="signal peptide" evidence="3">
    <location>
        <begin position="1"/>
        <end position="27"/>
    </location>
</feature>
<keyword evidence="5" id="KW-1185">Reference proteome</keyword>
<sequence>MLLKFGVAAAGTAAVGVVMMGSGTAFATSTSDFVVNPRAVCDTSTGAPKAAITVTDKDASGAPADIVVRIRLADGRDVGGDLATAHIEHPTAAGVSVTLLVDWETGYQWNVRATGDGLDEALLSPLPISDDTVCSVPASSTPSATTPAGGAGAPSPTGSGSTSTSPSAPADAAPTMSAPSEPSASATATGGSTLAESGGGSDTGLITGAAAVVVLAGAGTLVALRRRTAAGRH</sequence>
<organism evidence="4 5">
    <name type="scientific">Streptomyces polygonati</name>
    <dbReference type="NCBI Taxonomy" id="1617087"/>
    <lineage>
        <taxon>Bacteria</taxon>
        <taxon>Bacillati</taxon>
        <taxon>Actinomycetota</taxon>
        <taxon>Actinomycetes</taxon>
        <taxon>Kitasatosporales</taxon>
        <taxon>Streptomycetaceae</taxon>
        <taxon>Streptomyces</taxon>
    </lineage>
</organism>
<dbReference type="Proteomes" id="UP001595765">
    <property type="component" value="Unassembled WGS sequence"/>
</dbReference>
<keyword evidence="2" id="KW-0812">Transmembrane</keyword>
<evidence type="ECO:0000313" key="5">
    <source>
        <dbReference type="Proteomes" id="UP001595765"/>
    </source>
</evidence>
<dbReference type="NCBIfam" id="NF041528">
    <property type="entry name" value="strep_LAETG"/>
    <property type="match status" value="1"/>
</dbReference>
<accession>A0ABV8HFH6</accession>
<keyword evidence="3" id="KW-0732">Signal</keyword>
<feature type="chain" id="PRO_5046673738" evidence="3">
    <location>
        <begin position="28"/>
        <end position="233"/>
    </location>
</feature>
<keyword evidence="2" id="KW-1133">Transmembrane helix</keyword>
<evidence type="ECO:0000256" key="2">
    <source>
        <dbReference type="SAM" id="Phobius"/>
    </source>
</evidence>
<comment type="caution">
    <text evidence="4">The sequence shown here is derived from an EMBL/GenBank/DDBJ whole genome shotgun (WGS) entry which is preliminary data.</text>
</comment>
<dbReference type="EMBL" id="JBHSBB010000002">
    <property type="protein sequence ID" value="MFC4030216.1"/>
    <property type="molecule type" value="Genomic_DNA"/>
</dbReference>
<evidence type="ECO:0000256" key="1">
    <source>
        <dbReference type="SAM" id="MobiDB-lite"/>
    </source>
</evidence>
<feature type="region of interest" description="Disordered" evidence="1">
    <location>
        <begin position="134"/>
        <end position="199"/>
    </location>
</feature>
<name>A0ABV8HFH6_9ACTN</name>
<keyword evidence="2" id="KW-0472">Membrane</keyword>
<evidence type="ECO:0000313" key="4">
    <source>
        <dbReference type="EMBL" id="MFC4030216.1"/>
    </source>
</evidence>
<proteinExistence type="predicted"/>
<gene>
    <name evidence="4" type="ORF">ACFO3J_01880</name>
</gene>